<name>A0A1U7TTA7_CARSF</name>
<keyword evidence="3 5" id="KW-0472">Membrane</keyword>
<dbReference type="CTD" id="114836"/>
<gene>
    <name evidence="8" type="primary">SLAMF6</name>
</gene>
<dbReference type="GeneID" id="103261115"/>
<dbReference type="GO" id="GO:0009897">
    <property type="term" value="C:external side of plasma membrane"/>
    <property type="evidence" value="ECO:0007669"/>
    <property type="project" value="TreeGrafter"/>
</dbReference>
<accession>A0A1U7TTA7</accession>
<dbReference type="Gene3D" id="2.60.40.10">
    <property type="entry name" value="Immunoglobulins"/>
    <property type="match status" value="2"/>
</dbReference>
<proteinExistence type="predicted"/>
<evidence type="ECO:0000313" key="7">
    <source>
        <dbReference type="Proteomes" id="UP000189704"/>
    </source>
</evidence>
<feature type="domain" description="Ig-like" evidence="6">
    <location>
        <begin position="193"/>
        <end position="251"/>
    </location>
</feature>
<dbReference type="GO" id="GO:0032729">
    <property type="term" value="P:positive regulation of type II interferon production"/>
    <property type="evidence" value="ECO:0007669"/>
    <property type="project" value="TreeGrafter"/>
</dbReference>
<evidence type="ECO:0000256" key="3">
    <source>
        <dbReference type="ARBA" id="ARBA00023136"/>
    </source>
</evidence>
<dbReference type="RefSeq" id="XP_008056926.2">
    <property type="nucleotide sequence ID" value="XM_008058735.2"/>
</dbReference>
<organism evidence="7 8">
    <name type="scientific">Carlito syrichta</name>
    <name type="common">Philippine tarsier</name>
    <name type="synonym">Tarsius syrichta</name>
    <dbReference type="NCBI Taxonomy" id="1868482"/>
    <lineage>
        <taxon>Eukaryota</taxon>
        <taxon>Metazoa</taxon>
        <taxon>Chordata</taxon>
        <taxon>Craniata</taxon>
        <taxon>Vertebrata</taxon>
        <taxon>Euteleostomi</taxon>
        <taxon>Mammalia</taxon>
        <taxon>Eutheria</taxon>
        <taxon>Euarchontoglires</taxon>
        <taxon>Primates</taxon>
        <taxon>Haplorrhini</taxon>
        <taxon>Tarsiiformes</taxon>
        <taxon>Tarsiidae</taxon>
        <taxon>Carlito</taxon>
    </lineage>
</organism>
<dbReference type="InterPro" id="IPR015631">
    <property type="entry name" value="CD2/SLAM_rcpt"/>
</dbReference>
<dbReference type="GO" id="GO:0072540">
    <property type="term" value="P:T-helper 17 cell lineage commitment"/>
    <property type="evidence" value="ECO:0007669"/>
    <property type="project" value="TreeGrafter"/>
</dbReference>
<keyword evidence="2" id="KW-0732">Signal</keyword>
<dbReference type="PANTHER" id="PTHR12080:SF16">
    <property type="entry name" value="SLAM FAMILY MEMBER 6"/>
    <property type="match status" value="1"/>
</dbReference>
<dbReference type="InterPro" id="IPR036179">
    <property type="entry name" value="Ig-like_dom_sf"/>
</dbReference>
<dbReference type="STRING" id="1868482.ENSTSYP00000001321"/>
<sequence length="373" mass="41522">MAPTHQTTKALGPSFYEHNSPPPFNKSLGPGGVWSHYWHRTSFNTYNKEKVLAIECTGNVVSQNSSSTPLIINGVLGEVVTLPLKIPKGEIRSITWLMNGKQSIVFISLNEPSSPAIYVIDPTRKNRLSITQSHSLQLSNLMMTDEGPYNAQIATDISIVFYNYTLKIFRKLSNIQVTHHSQLFENRTCEIHLACSVENPNDDVSFRWQTSGNTLLSEPNLTISCDLRNSNEQKYICIAENPVSNLSFSVSAQRLCGDIKEDPYLPIQWVLPISFMICIVIPMSVYVYKKRKGSLPLSIQQTQGPAESTRNRECMLVSPGSNTVYAVVAHPSGATEIPTPIENNDSITIYSIINHSKESKPTFSRTTALDSVI</sequence>
<evidence type="ECO:0000256" key="2">
    <source>
        <dbReference type="ARBA" id="ARBA00022729"/>
    </source>
</evidence>
<dbReference type="KEGG" id="csyr:103261115"/>
<protein>
    <submittedName>
        <fullName evidence="8">SLAM family member 6</fullName>
    </submittedName>
</protein>
<dbReference type="AlphaFoldDB" id="A0A1U7TTA7"/>
<keyword evidence="7" id="KW-1185">Reference proteome</keyword>
<dbReference type="PANTHER" id="PTHR12080">
    <property type="entry name" value="SIGNALING LYMPHOCYTIC ACTIVATION MOLECULE"/>
    <property type="match status" value="1"/>
</dbReference>
<evidence type="ECO:0000259" key="6">
    <source>
        <dbReference type="PROSITE" id="PS50835"/>
    </source>
</evidence>
<dbReference type="InterPro" id="IPR013783">
    <property type="entry name" value="Ig-like_fold"/>
</dbReference>
<evidence type="ECO:0000256" key="5">
    <source>
        <dbReference type="SAM" id="Phobius"/>
    </source>
</evidence>
<dbReference type="SUPFAM" id="SSF48726">
    <property type="entry name" value="Immunoglobulin"/>
    <property type="match status" value="1"/>
</dbReference>
<dbReference type="Proteomes" id="UP000189704">
    <property type="component" value="Unplaced"/>
</dbReference>
<reference evidence="8" key="1">
    <citation type="submission" date="2025-08" db="UniProtKB">
        <authorList>
            <consortium name="RefSeq"/>
        </authorList>
    </citation>
    <scope>IDENTIFICATION</scope>
</reference>
<dbReference type="InterPro" id="IPR007110">
    <property type="entry name" value="Ig-like_dom"/>
</dbReference>
<keyword evidence="4" id="KW-0325">Glycoprotein</keyword>
<dbReference type="OrthoDB" id="8963224at2759"/>
<dbReference type="PROSITE" id="PS50835">
    <property type="entry name" value="IG_LIKE"/>
    <property type="match status" value="1"/>
</dbReference>
<evidence type="ECO:0000256" key="1">
    <source>
        <dbReference type="ARBA" id="ARBA00004370"/>
    </source>
</evidence>
<evidence type="ECO:0000313" key="8">
    <source>
        <dbReference type="RefSeq" id="XP_008056926.2"/>
    </source>
</evidence>
<keyword evidence="5" id="KW-0812">Transmembrane</keyword>
<comment type="subcellular location">
    <subcellularLocation>
        <location evidence="1">Membrane</location>
    </subcellularLocation>
</comment>
<evidence type="ECO:0000256" key="4">
    <source>
        <dbReference type="ARBA" id="ARBA00023180"/>
    </source>
</evidence>
<feature type="transmembrane region" description="Helical" evidence="5">
    <location>
        <begin position="269"/>
        <end position="288"/>
    </location>
</feature>
<keyword evidence="5" id="KW-1133">Transmembrane helix</keyword>